<dbReference type="InterPro" id="IPR025714">
    <property type="entry name" value="Methyltranfer_dom"/>
</dbReference>
<evidence type="ECO:0000313" key="4">
    <source>
        <dbReference type="Proteomes" id="UP000030653"/>
    </source>
</evidence>
<evidence type="ECO:0000259" key="2">
    <source>
        <dbReference type="Pfam" id="PF13847"/>
    </source>
</evidence>
<dbReference type="OMA" id="VEMAHEF"/>
<proteinExistence type="predicted"/>
<evidence type="ECO:0000256" key="1">
    <source>
        <dbReference type="SAM" id="MobiDB-lite"/>
    </source>
</evidence>
<evidence type="ECO:0000313" key="3">
    <source>
        <dbReference type="EMBL" id="EJT98426.1"/>
    </source>
</evidence>
<protein>
    <submittedName>
        <fullName evidence="3">S-adenosyl-L-methionine-dependent methyltransferase</fullName>
    </submittedName>
</protein>
<reference evidence="3 4" key="1">
    <citation type="journal article" date="2012" name="Science">
        <title>The Paleozoic origin of enzymatic lignin decomposition reconstructed from 31 fungal genomes.</title>
        <authorList>
            <person name="Floudas D."/>
            <person name="Binder M."/>
            <person name="Riley R."/>
            <person name="Barry K."/>
            <person name="Blanchette R.A."/>
            <person name="Henrissat B."/>
            <person name="Martinez A.T."/>
            <person name="Otillar R."/>
            <person name="Spatafora J.W."/>
            <person name="Yadav J.S."/>
            <person name="Aerts A."/>
            <person name="Benoit I."/>
            <person name="Boyd A."/>
            <person name="Carlson A."/>
            <person name="Copeland A."/>
            <person name="Coutinho P.M."/>
            <person name="de Vries R.P."/>
            <person name="Ferreira P."/>
            <person name="Findley K."/>
            <person name="Foster B."/>
            <person name="Gaskell J."/>
            <person name="Glotzer D."/>
            <person name="Gorecki P."/>
            <person name="Heitman J."/>
            <person name="Hesse C."/>
            <person name="Hori C."/>
            <person name="Igarashi K."/>
            <person name="Jurgens J.A."/>
            <person name="Kallen N."/>
            <person name="Kersten P."/>
            <person name="Kohler A."/>
            <person name="Kuees U."/>
            <person name="Kumar T.K.A."/>
            <person name="Kuo A."/>
            <person name="LaButti K."/>
            <person name="Larrondo L.F."/>
            <person name="Lindquist E."/>
            <person name="Ling A."/>
            <person name="Lombard V."/>
            <person name="Lucas S."/>
            <person name="Lundell T."/>
            <person name="Martin R."/>
            <person name="McLaughlin D.J."/>
            <person name="Morgenstern I."/>
            <person name="Morin E."/>
            <person name="Murat C."/>
            <person name="Nagy L.G."/>
            <person name="Nolan M."/>
            <person name="Ohm R.A."/>
            <person name="Patyshakuliyeva A."/>
            <person name="Rokas A."/>
            <person name="Ruiz-Duenas F.J."/>
            <person name="Sabat G."/>
            <person name="Salamov A."/>
            <person name="Samejima M."/>
            <person name="Schmutz J."/>
            <person name="Slot J.C."/>
            <person name="St John F."/>
            <person name="Stenlid J."/>
            <person name="Sun H."/>
            <person name="Sun S."/>
            <person name="Syed K."/>
            <person name="Tsang A."/>
            <person name="Wiebenga A."/>
            <person name="Young D."/>
            <person name="Pisabarro A."/>
            <person name="Eastwood D.C."/>
            <person name="Martin F."/>
            <person name="Cullen D."/>
            <person name="Grigoriev I.V."/>
            <person name="Hibbett D.S."/>
        </authorList>
    </citation>
    <scope>NUCLEOTIDE SEQUENCE [LARGE SCALE GENOMIC DNA]</scope>
    <source>
        <strain evidence="3 4">DJM-731 SS1</strain>
    </source>
</reference>
<dbReference type="STRING" id="1858805.M5FXZ7"/>
<feature type="region of interest" description="Disordered" evidence="1">
    <location>
        <begin position="1"/>
        <end position="28"/>
    </location>
</feature>
<dbReference type="HOGENOM" id="CLU_010595_5_2_1"/>
<dbReference type="EMBL" id="JH795873">
    <property type="protein sequence ID" value="EJT98426.1"/>
    <property type="molecule type" value="Genomic_DNA"/>
</dbReference>
<sequence>MTSYRTHDDHISPTNSPSPSPSLSPQVEYDDMIQDDDGYYDSDVERAPSVYSYASSRDGPRLVREVHGRVCNAQNELYALPADEEECTRISTQHLMLKLALSSNYPAPQLVKDALRPAMSKPFFPGLPRRTQERRRQLLDCGTGAGEWAVEMALEFPEVDVVGVDLAPQFRKKAANAPKNCRFEIDDVTLGMPHFKGTFDVVHSRSIGNGVQDFPAYIEDLLLTLRPGGILIMCEGDLQLLSNSGPVDPLLSPLQRLLSAAYGALKAKGSTVDAGRGLAKWLKALQGRRGGTSAVGSHVVWVPVGGWLPGTDPQSQHLNNLGHLMAQDCQLFLRSLRPTLLEAGYDPLLLDSWVLEAESELARAERGEGGLWCLWHYAYVPPPQP</sequence>
<organism evidence="3 4">
    <name type="scientific">Dacryopinax primogenitus (strain DJM 731)</name>
    <name type="common">Brown rot fungus</name>
    <dbReference type="NCBI Taxonomy" id="1858805"/>
    <lineage>
        <taxon>Eukaryota</taxon>
        <taxon>Fungi</taxon>
        <taxon>Dikarya</taxon>
        <taxon>Basidiomycota</taxon>
        <taxon>Agaricomycotina</taxon>
        <taxon>Dacrymycetes</taxon>
        <taxon>Dacrymycetales</taxon>
        <taxon>Dacrymycetaceae</taxon>
        <taxon>Dacryopinax</taxon>
    </lineage>
</organism>
<dbReference type="Proteomes" id="UP000030653">
    <property type="component" value="Unassembled WGS sequence"/>
</dbReference>
<dbReference type="GeneID" id="63682657"/>
<dbReference type="AlphaFoldDB" id="M5FXZ7"/>
<keyword evidence="3" id="KW-0808">Transferase</keyword>
<gene>
    <name evidence="3" type="ORF">DACRYDRAFT_101904</name>
</gene>
<dbReference type="GO" id="GO:0032259">
    <property type="term" value="P:methylation"/>
    <property type="evidence" value="ECO:0007669"/>
    <property type="project" value="UniProtKB-KW"/>
</dbReference>
<accession>M5FXZ7</accession>
<name>M5FXZ7_DACPD</name>
<dbReference type="GO" id="GO:0008168">
    <property type="term" value="F:methyltransferase activity"/>
    <property type="evidence" value="ECO:0007669"/>
    <property type="project" value="UniProtKB-KW"/>
</dbReference>
<dbReference type="Gene3D" id="3.40.50.150">
    <property type="entry name" value="Vaccinia Virus protein VP39"/>
    <property type="match status" value="1"/>
</dbReference>
<dbReference type="Pfam" id="PF13847">
    <property type="entry name" value="Methyltransf_31"/>
    <property type="match status" value="1"/>
</dbReference>
<feature type="domain" description="Methyltransferase" evidence="2">
    <location>
        <begin position="137"/>
        <end position="237"/>
    </location>
</feature>
<dbReference type="SUPFAM" id="SSF53335">
    <property type="entry name" value="S-adenosyl-L-methionine-dependent methyltransferases"/>
    <property type="match status" value="1"/>
</dbReference>
<dbReference type="CDD" id="cd02440">
    <property type="entry name" value="AdoMet_MTases"/>
    <property type="match status" value="1"/>
</dbReference>
<feature type="compositionally biased region" description="Basic and acidic residues" evidence="1">
    <location>
        <begin position="1"/>
        <end position="11"/>
    </location>
</feature>
<dbReference type="InterPro" id="IPR029063">
    <property type="entry name" value="SAM-dependent_MTases_sf"/>
</dbReference>
<keyword evidence="4" id="KW-1185">Reference proteome</keyword>
<dbReference type="RefSeq" id="XP_040625324.1">
    <property type="nucleotide sequence ID" value="XM_040767595.1"/>
</dbReference>
<dbReference type="PANTHER" id="PTHR43591:SF24">
    <property type="entry name" value="2-METHOXY-6-POLYPRENYL-1,4-BENZOQUINOL METHYLASE, MITOCHONDRIAL"/>
    <property type="match status" value="1"/>
</dbReference>
<dbReference type="OrthoDB" id="2013972at2759"/>
<keyword evidence="3" id="KW-0489">Methyltransferase</keyword>
<dbReference type="PANTHER" id="PTHR43591">
    <property type="entry name" value="METHYLTRANSFERASE"/>
    <property type="match status" value="1"/>
</dbReference>